<evidence type="ECO:0000313" key="2">
    <source>
        <dbReference type="WBParaSite" id="PEQ_0001144501-mRNA-1"/>
    </source>
</evidence>
<dbReference type="SUPFAM" id="SSF50978">
    <property type="entry name" value="WD40 repeat-like"/>
    <property type="match status" value="1"/>
</dbReference>
<evidence type="ECO:0000313" key="1">
    <source>
        <dbReference type="Proteomes" id="UP000887564"/>
    </source>
</evidence>
<keyword evidence="1" id="KW-1185">Reference proteome</keyword>
<dbReference type="Proteomes" id="UP000887564">
    <property type="component" value="Unplaced"/>
</dbReference>
<proteinExistence type="predicted"/>
<organism evidence="1 2">
    <name type="scientific">Parascaris equorum</name>
    <name type="common">Equine roundworm</name>
    <dbReference type="NCBI Taxonomy" id="6256"/>
    <lineage>
        <taxon>Eukaryota</taxon>
        <taxon>Metazoa</taxon>
        <taxon>Ecdysozoa</taxon>
        <taxon>Nematoda</taxon>
        <taxon>Chromadorea</taxon>
        <taxon>Rhabditida</taxon>
        <taxon>Spirurina</taxon>
        <taxon>Ascaridomorpha</taxon>
        <taxon>Ascaridoidea</taxon>
        <taxon>Ascarididae</taxon>
        <taxon>Parascaris</taxon>
    </lineage>
</organism>
<dbReference type="InterPro" id="IPR036322">
    <property type="entry name" value="WD40_repeat_dom_sf"/>
</dbReference>
<accession>A0A914RY66</accession>
<dbReference type="AlphaFoldDB" id="A0A914RY66"/>
<dbReference type="WBParaSite" id="PEQ_0001144501-mRNA-1">
    <property type="protein sequence ID" value="PEQ_0001144501-mRNA-1"/>
    <property type="gene ID" value="PEQ_0001144501"/>
</dbReference>
<protein>
    <submittedName>
        <fullName evidence="2">Uncharacterized protein</fullName>
    </submittedName>
</protein>
<reference evidence="2" key="1">
    <citation type="submission" date="2022-11" db="UniProtKB">
        <authorList>
            <consortium name="WormBaseParasite"/>
        </authorList>
    </citation>
    <scope>IDENTIFICATION</scope>
</reference>
<name>A0A914RY66_PAREQ</name>
<sequence length="86" mass="9497">MWNCGSAECLRTWCPEVGVVNALSVKRSSADDGTVGCYEVPLNSKTAKIEFSGADCDPIYDISAIAEGRQLYTACRDRIVRRYTLE</sequence>